<dbReference type="Gene3D" id="3.40.525.10">
    <property type="entry name" value="CRAL-TRIO lipid binding domain"/>
    <property type="match status" value="1"/>
</dbReference>
<accession>A0A922SGN2</accession>
<dbReference type="GO" id="GO:1902936">
    <property type="term" value="F:phosphatidylinositol bisphosphate binding"/>
    <property type="evidence" value="ECO:0007669"/>
    <property type="project" value="TreeGrafter"/>
</dbReference>
<comment type="caution">
    <text evidence="2">The sequence shown here is derived from an EMBL/GenBank/DDBJ whole genome shotgun (WGS) entry which is preliminary data.</text>
</comment>
<organism evidence="2 3">
    <name type="scientific">Spodoptera exigua</name>
    <name type="common">Beet armyworm</name>
    <name type="synonym">Noctua fulgens</name>
    <dbReference type="NCBI Taxonomy" id="7107"/>
    <lineage>
        <taxon>Eukaryota</taxon>
        <taxon>Metazoa</taxon>
        <taxon>Ecdysozoa</taxon>
        <taxon>Arthropoda</taxon>
        <taxon>Hexapoda</taxon>
        <taxon>Insecta</taxon>
        <taxon>Pterygota</taxon>
        <taxon>Neoptera</taxon>
        <taxon>Endopterygota</taxon>
        <taxon>Lepidoptera</taxon>
        <taxon>Glossata</taxon>
        <taxon>Ditrysia</taxon>
        <taxon>Noctuoidea</taxon>
        <taxon>Noctuidae</taxon>
        <taxon>Amphipyrinae</taxon>
        <taxon>Spodoptera</taxon>
    </lineage>
</organism>
<dbReference type="SUPFAM" id="SSF52087">
    <property type="entry name" value="CRAL/TRIO domain"/>
    <property type="match status" value="1"/>
</dbReference>
<dbReference type="PANTHER" id="PTHR10174:SF208">
    <property type="entry name" value="CRAL-TRIO DOMAIN-CONTAINING PROTEIN DDB_G0278031"/>
    <property type="match status" value="1"/>
</dbReference>
<dbReference type="CDD" id="cd00170">
    <property type="entry name" value="SEC14"/>
    <property type="match status" value="1"/>
</dbReference>
<dbReference type="AlphaFoldDB" id="A0A922SGN2"/>
<gene>
    <name evidence="2" type="ORF">HF086_016277</name>
</gene>
<dbReference type="GO" id="GO:0016020">
    <property type="term" value="C:membrane"/>
    <property type="evidence" value="ECO:0007669"/>
    <property type="project" value="TreeGrafter"/>
</dbReference>
<evidence type="ECO:0000313" key="2">
    <source>
        <dbReference type="EMBL" id="KAH9636995.1"/>
    </source>
</evidence>
<dbReference type="Proteomes" id="UP000814243">
    <property type="component" value="Unassembled WGS sequence"/>
</dbReference>
<feature type="domain" description="CRAL-TRIO" evidence="1">
    <location>
        <begin position="1"/>
        <end position="160"/>
    </location>
</feature>
<evidence type="ECO:0000313" key="3">
    <source>
        <dbReference type="Proteomes" id="UP000814243"/>
    </source>
</evidence>
<dbReference type="EMBL" id="JACEFF010000457">
    <property type="protein sequence ID" value="KAH9636995.1"/>
    <property type="molecule type" value="Genomic_DNA"/>
</dbReference>
<dbReference type="InterPro" id="IPR036865">
    <property type="entry name" value="CRAL-TRIO_dom_sf"/>
</dbReference>
<dbReference type="Pfam" id="PF00650">
    <property type="entry name" value="CRAL_TRIO"/>
    <property type="match status" value="1"/>
</dbReference>
<dbReference type="PANTHER" id="PTHR10174">
    <property type="entry name" value="ALPHA-TOCOPHEROL TRANSFER PROTEIN-RELATED"/>
    <property type="match status" value="1"/>
</dbReference>
<protein>
    <recommendedName>
        <fullName evidence="1">CRAL-TRIO domain-containing protein</fullName>
    </recommendedName>
</protein>
<dbReference type="InterPro" id="IPR001251">
    <property type="entry name" value="CRAL-TRIO_dom"/>
</dbReference>
<name>A0A922SGN2_SPOEX</name>
<evidence type="ECO:0000259" key="1">
    <source>
        <dbReference type="PROSITE" id="PS50191"/>
    </source>
</evidence>
<dbReference type="PROSITE" id="PS50191">
    <property type="entry name" value="CRAL_TRIO"/>
    <property type="match status" value="1"/>
</dbReference>
<reference evidence="2" key="1">
    <citation type="journal article" date="2021" name="G3 (Bethesda)">
        <title>Genome and transcriptome analysis of the beet armyworm Spodoptera exigua reveals targets for pest control. .</title>
        <authorList>
            <person name="Simon S."/>
            <person name="Breeschoten T."/>
            <person name="Jansen H.J."/>
            <person name="Dirks R.P."/>
            <person name="Schranz M.E."/>
            <person name="Ros V.I.D."/>
        </authorList>
    </citation>
    <scope>NUCLEOTIDE SEQUENCE</scope>
    <source>
        <strain evidence="2">TB_SE_WUR_2020</strain>
    </source>
</reference>
<proteinExistence type="predicted"/>
<dbReference type="Gene3D" id="1.20.5.1200">
    <property type="entry name" value="Alpha-tocopherol transfer"/>
    <property type="match status" value="1"/>
</dbReference>
<sequence length="214" mass="24903">MDSVESSLLNVTPAVIHNVRKLYGLDDQRRLDEAIKILEDWIEKQPHIVKKDFVKTCLYSINMWLGVQNENKRSLYTRQTNKNLLNCPLPYLKGYGGRFNSLHIITESKAVEILVSTVKQLISEKLGKRIQVHKNLEELYEVVPKDLLPEEYGGKLKSYYKMQAELVEELSSEKHIEYLKIMSKACTDESKRNTEKFNEEYMGMPGTFRNLTVD</sequence>